<evidence type="ECO:0000259" key="1">
    <source>
        <dbReference type="Pfam" id="PF12770"/>
    </source>
</evidence>
<name>A0A6J5EYH7_9BURK</name>
<dbReference type="Pfam" id="PF24096">
    <property type="entry name" value="DUF7379"/>
    <property type="match status" value="1"/>
</dbReference>
<dbReference type="InterPro" id="IPR029058">
    <property type="entry name" value="AB_hydrolase_fold"/>
</dbReference>
<accession>A0A6J5EYH7</accession>
<dbReference type="Proteomes" id="UP000494363">
    <property type="component" value="Unassembled WGS sequence"/>
</dbReference>
<evidence type="ECO:0000313" key="4">
    <source>
        <dbReference type="EMBL" id="CAB3770096.1"/>
    </source>
</evidence>
<proteinExistence type="predicted"/>
<dbReference type="EMBL" id="CADIKH010000044">
    <property type="protein sequence ID" value="CAB3770096.1"/>
    <property type="molecule type" value="Genomic_DNA"/>
</dbReference>
<dbReference type="SUPFAM" id="SSF53474">
    <property type="entry name" value="alpha/beta-Hydrolases"/>
    <property type="match status" value="1"/>
</dbReference>
<dbReference type="Gene3D" id="3.40.50.1820">
    <property type="entry name" value="alpha/beta hydrolase"/>
    <property type="match status" value="1"/>
</dbReference>
<evidence type="ECO:0000259" key="2">
    <source>
        <dbReference type="Pfam" id="PF24063"/>
    </source>
</evidence>
<dbReference type="Pfam" id="PF12770">
    <property type="entry name" value="CHAT"/>
    <property type="match status" value="1"/>
</dbReference>
<reference evidence="4 5" key="1">
    <citation type="submission" date="2020-04" db="EMBL/GenBank/DDBJ databases">
        <authorList>
            <person name="De Canck E."/>
        </authorList>
    </citation>
    <scope>NUCLEOTIDE SEQUENCE [LARGE SCALE GENOMIC DNA]</scope>
    <source>
        <strain evidence="4 5">LMG 29542</strain>
    </source>
</reference>
<dbReference type="AlphaFoldDB" id="A0A6J5EYH7"/>
<gene>
    <name evidence="4" type="ORF">LMG29542_06263</name>
</gene>
<feature type="domain" description="CHAT" evidence="1">
    <location>
        <begin position="1047"/>
        <end position="1208"/>
    </location>
</feature>
<protein>
    <submittedName>
        <fullName evidence="4">Uncharacterized protein</fullName>
    </submittedName>
</protein>
<evidence type="ECO:0000313" key="5">
    <source>
        <dbReference type="Proteomes" id="UP000494363"/>
    </source>
</evidence>
<evidence type="ECO:0000259" key="3">
    <source>
        <dbReference type="Pfam" id="PF24096"/>
    </source>
</evidence>
<dbReference type="InterPro" id="IPR055803">
    <property type="entry name" value="DUF7379"/>
</dbReference>
<keyword evidence="5" id="KW-1185">Reference proteome</keyword>
<dbReference type="InterPro" id="IPR024983">
    <property type="entry name" value="CHAT_dom"/>
</dbReference>
<feature type="domain" description="DUF7379" evidence="3">
    <location>
        <begin position="209"/>
        <end position="403"/>
    </location>
</feature>
<dbReference type="RefSeq" id="WP_175231430.1">
    <property type="nucleotide sequence ID" value="NZ_CADIKH010000044.1"/>
</dbReference>
<sequence>MASHRTASGIEVTFPDGIDLEELPDASLAGGIGVRGPLHSDDLSDLFDVAGFERDDAIQLTLAPGATAIAVEPVEMNVPIEPDRHAVVLVERDGALSWRYPEDDTPGESGAVHVRGTTGTLRFRLDPSPEPDDGDADTRGWIHDIIADWLASQIRVYVLRFAARSAVETLTPWLERDVSEGIVRITGYDPAHWVHGDAPPIDGRPRKVLLLVHGTFSNTRGSFGALCGEQGTGLGILAAVLAKYDLVIGFDHRTLTENPLQNAEKLAQALLSLNLADDAELDAIAFSRGGLVLRYLTERVLPQRQFPLIIRRLVFVGCTNGGTNLARPENWKRMLDIYTNLVLAGTHAAGWIPGFGTGAAIASETVKSISEFVQDIAAAAADEVRVPGIAAMQPDSEYVRDLNESPIHPGTLATTRYYRTGAAFQIDQGPAPGFADGVRDYLMYHVANRLFNDANDLVVDCAMMSEFGCHASLVQQASHPLSSEERIYHTIYFTSAELCDLLGEWLLDTPALYSRVHTGVQVIDGDTSAPEAARSLSPDLLAPVVVLERRQSEVFYHLTRVEELATLLDTPQAVDMSVTEAIRKHDVFETFVESDERELKQLDDVWTLGNPAESRPQRGAHDDSRRVVLVNGTVVGVVPDAVWALELKKRTDTFGGVRGAVAGAAGAAGSPDDFNAIPMPDFAWSDTGSLHGVVFEGVDPRAGAPVPALPRQESVASVPIVPPPATFDCQFEAEMRSRPRLVTPASVLVHISREIRTIETGATHGSAVAPVAEVDPIVVTVRAIHNCAIAGEAQATVAPPEAGVPRTLTFVVRGIAEGEAELWVSATQAGRRLVTIPLCPSFIAETEQLVVQATASLDGDEGALIDLRIRDTSAGNESDVQLQYDLSSDELTVMVEEESVKLDGQRRLDYIAGIYADIERYWLTAARASRSNPERVVAIMEDFQEELRLKGMALCEQLIPVKVRKALWDAYIQNRVGAVRVLTKEPSIPWEMLYLRDPDKILPPSQGCFLADLGLLRWNAALGYPPPRISIDPARAFYLIPDYPAPYTLPSTTQDRALLKQLFQATELQATKRRMSKLFDSERFDLFHAGCHGEARRGRPWESGLLLEVQGPTGGPDYLRPHYLQGVANGSRPFVFLNACQVGMQDDGMTGAAGLGQAFLETCKASILVAPMWSVRDQTASLFARNFYEKLAGGATLVCAVRHARRTAKAAGDPSWLAYSVWGHPFARIEVKRAIQAAI</sequence>
<dbReference type="Pfam" id="PF24063">
    <property type="entry name" value="DUF7363"/>
    <property type="match status" value="1"/>
</dbReference>
<feature type="domain" description="DUF7363" evidence="2">
    <location>
        <begin position="733"/>
        <end position="838"/>
    </location>
</feature>
<organism evidence="4 5">
    <name type="scientific">Paraburkholderia humisilvae</name>
    <dbReference type="NCBI Taxonomy" id="627669"/>
    <lineage>
        <taxon>Bacteria</taxon>
        <taxon>Pseudomonadati</taxon>
        <taxon>Pseudomonadota</taxon>
        <taxon>Betaproteobacteria</taxon>
        <taxon>Burkholderiales</taxon>
        <taxon>Burkholderiaceae</taxon>
        <taxon>Paraburkholderia</taxon>
    </lineage>
</organism>
<dbReference type="InterPro" id="IPR055787">
    <property type="entry name" value="DUF7363"/>
</dbReference>